<dbReference type="EMBL" id="PKPP01005650">
    <property type="protein sequence ID" value="PWA59332.1"/>
    <property type="molecule type" value="Genomic_DNA"/>
</dbReference>
<feature type="domain" description="SAM-dependent MTase RsmB/NOP-type" evidence="3">
    <location>
        <begin position="1"/>
        <end position="22"/>
    </location>
</feature>
<keyword evidence="1" id="KW-0808">Transferase</keyword>
<comment type="caution">
    <text evidence="1">Lacks conserved residue(s) required for the propagation of feature annotation.</text>
</comment>
<keyword evidence="1" id="KW-0489">Methyltransferase</keyword>
<protein>
    <recommendedName>
        <fullName evidence="3">SAM-dependent MTase RsmB/NOP-type domain-containing protein</fullName>
    </recommendedName>
</protein>
<gene>
    <name evidence="4" type="ORF">CTI12_AA392190</name>
</gene>
<keyword evidence="5" id="KW-1185">Reference proteome</keyword>
<evidence type="ECO:0000256" key="2">
    <source>
        <dbReference type="SAM" id="MobiDB-lite"/>
    </source>
</evidence>
<keyword evidence="1" id="KW-0694">RNA-binding</keyword>
<name>A0A2U1MDR8_ARTAN</name>
<evidence type="ECO:0000256" key="1">
    <source>
        <dbReference type="PROSITE-ProRule" id="PRU01023"/>
    </source>
</evidence>
<evidence type="ECO:0000313" key="5">
    <source>
        <dbReference type="Proteomes" id="UP000245207"/>
    </source>
</evidence>
<organism evidence="4 5">
    <name type="scientific">Artemisia annua</name>
    <name type="common">Sweet wormwood</name>
    <dbReference type="NCBI Taxonomy" id="35608"/>
    <lineage>
        <taxon>Eukaryota</taxon>
        <taxon>Viridiplantae</taxon>
        <taxon>Streptophyta</taxon>
        <taxon>Embryophyta</taxon>
        <taxon>Tracheophyta</taxon>
        <taxon>Spermatophyta</taxon>
        <taxon>Magnoliopsida</taxon>
        <taxon>eudicotyledons</taxon>
        <taxon>Gunneridae</taxon>
        <taxon>Pentapetalae</taxon>
        <taxon>asterids</taxon>
        <taxon>campanulids</taxon>
        <taxon>Asterales</taxon>
        <taxon>Asteraceae</taxon>
        <taxon>Asteroideae</taxon>
        <taxon>Anthemideae</taxon>
        <taxon>Artemisiinae</taxon>
        <taxon>Artemisia</taxon>
    </lineage>
</organism>
<dbReference type="GO" id="GO:0032259">
    <property type="term" value="P:methylation"/>
    <property type="evidence" value="ECO:0007669"/>
    <property type="project" value="UniProtKB-KW"/>
</dbReference>
<comment type="similarity">
    <text evidence="1">Belongs to the class I-like SAM-binding methyltransferase superfamily. RsmB/NOP family.</text>
</comment>
<keyword evidence="1" id="KW-0949">S-adenosyl-L-methionine</keyword>
<dbReference type="InterPro" id="IPR029063">
    <property type="entry name" value="SAM-dependent_MTases_sf"/>
</dbReference>
<dbReference type="Proteomes" id="UP000245207">
    <property type="component" value="Unassembled WGS sequence"/>
</dbReference>
<sequence>MRRFYPHVHNMDGFFVAKLKKMSNSKGAPALDEAVEEGSEIEESRGSTDIPEVVIPRAQKKKILEKDNKIATNNNGSLKRKKEEKPETT</sequence>
<dbReference type="STRING" id="35608.A0A2U1MDR8"/>
<dbReference type="Gene3D" id="3.40.50.150">
    <property type="entry name" value="Vaccinia Virus protein VP39"/>
    <property type="match status" value="1"/>
</dbReference>
<comment type="caution">
    <text evidence="4">The sequence shown here is derived from an EMBL/GenBank/DDBJ whole genome shotgun (WGS) entry which is preliminary data.</text>
</comment>
<feature type="region of interest" description="Disordered" evidence="2">
    <location>
        <begin position="65"/>
        <end position="89"/>
    </location>
</feature>
<evidence type="ECO:0000313" key="4">
    <source>
        <dbReference type="EMBL" id="PWA59332.1"/>
    </source>
</evidence>
<dbReference type="PROSITE" id="PS51686">
    <property type="entry name" value="SAM_MT_RSMB_NOP"/>
    <property type="match status" value="1"/>
</dbReference>
<dbReference type="GO" id="GO:0008168">
    <property type="term" value="F:methyltransferase activity"/>
    <property type="evidence" value="ECO:0007669"/>
    <property type="project" value="UniProtKB-KW"/>
</dbReference>
<accession>A0A2U1MDR8</accession>
<reference evidence="4 5" key="1">
    <citation type="journal article" date="2018" name="Mol. Plant">
        <title>The genome of Artemisia annua provides insight into the evolution of Asteraceae family and artemisinin biosynthesis.</title>
        <authorList>
            <person name="Shen Q."/>
            <person name="Zhang L."/>
            <person name="Liao Z."/>
            <person name="Wang S."/>
            <person name="Yan T."/>
            <person name="Shi P."/>
            <person name="Liu M."/>
            <person name="Fu X."/>
            <person name="Pan Q."/>
            <person name="Wang Y."/>
            <person name="Lv Z."/>
            <person name="Lu X."/>
            <person name="Zhang F."/>
            <person name="Jiang W."/>
            <person name="Ma Y."/>
            <person name="Chen M."/>
            <person name="Hao X."/>
            <person name="Li L."/>
            <person name="Tang Y."/>
            <person name="Lv G."/>
            <person name="Zhou Y."/>
            <person name="Sun X."/>
            <person name="Brodelius P.E."/>
            <person name="Rose J.K.C."/>
            <person name="Tang K."/>
        </authorList>
    </citation>
    <scope>NUCLEOTIDE SEQUENCE [LARGE SCALE GENOMIC DNA]</scope>
    <source>
        <strain evidence="5">cv. Huhao1</strain>
        <tissue evidence="4">Leaf</tissue>
    </source>
</reference>
<dbReference type="GO" id="GO:0003723">
    <property type="term" value="F:RNA binding"/>
    <property type="evidence" value="ECO:0007669"/>
    <property type="project" value="UniProtKB-UniRule"/>
</dbReference>
<dbReference type="AlphaFoldDB" id="A0A2U1MDR8"/>
<feature type="region of interest" description="Disordered" evidence="2">
    <location>
        <begin position="30"/>
        <end position="50"/>
    </location>
</feature>
<dbReference type="InterPro" id="IPR001678">
    <property type="entry name" value="MeTrfase_RsmB-F_NOP2_dom"/>
</dbReference>
<proteinExistence type="inferred from homology"/>
<evidence type="ECO:0000259" key="3">
    <source>
        <dbReference type="PROSITE" id="PS51686"/>
    </source>
</evidence>